<dbReference type="EMBL" id="JAAMPI010000308">
    <property type="protein sequence ID" value="KAF4632899.1"/>
    <property type="molecule type" value="Genomic_DNA"/>
</dbReference>
<protein>
    <recommendedName>
        <fullName evidence="5">Dynactin subunit 5</fullName>
    </recommendedName>
</protein>
<keyword evidence="3" id="KW-0206">Cytoskeleton</keyword>
<evidence type="ECO:0000256" key="4">
    <source>
        <dbReference type="ARBA" id="ARBA00034706"/>
    </source>
</evidence>
<dbReference type="GO" id="GO:0005869">
    <property type="term" value="C:dynactin complex"/>
    <property type="evidence" value="ECO:0007669"/>
    <property type="project" value="TreeGrafter"/>
</dbReference>
<feature type="compositionally biased region" description="Low complexity" evidence="6">
    <location>
        <begin position="285"/>
        <end position="295"/>
    </location>
</feature>
<gene>
    <name evidence="7" type="ORF">G7Y89_g5240</name>
</gene>
<comment type="caution">
    <text evidence="7">The sequence shown here is derived from an EMBL/GenBank/DDBJ whole genome shotgun (WGS) entry which is preliminary data.</text>
</comment>
<accession>A0A8H4RMV7</accession>
<dbReference type="SUPFAM" id="SSF51161">
    <property type="entry name" value="Trimeric LpxA-like enzymes"/>
    <property type="match status" value="1"/>
</dbReference>
<comment type="similarity">
    <text evidence="4">Belongs to the dynactin subunits 5/6 family. Dynactin subunit 5 subfamily.</text>
</comment>
<dbReference type="CDD" id="cd09917">
    <property type="entry name" value="F-box_SF"/>
    <property type="match status" value="1"/>
</dbReference>
<dbReference type="InterPro" id="IPR011004">
    <property type="entry name" value="Trimer_LpxA-like_sf"/>
</dbReference>
<name>A0A8H4RMV7_9HELO</name>
<dbReference type="OrthoDB" id="5296720at2759"/>
<dbReference type="Gene3D" id="1.20.1280.50">
    <property type="match status" value="1"/>
</dbReference>
<proteinExistence type="inferred from homology"/>
<comment type="subcellular location">
    <subcellularLocation>
        <location evidence="1">Cytoplasm</location>
        <location evidence="1">Cytoskeleton</location>
    </subcellularLocation>
</comment>
<keyword evidence="8" id="KW-1185">Reference proteome</keyword>
<dbReference type="InterPro" id="IPR047125">
    <property type="entry name" value="DCTN5"/>
</dbReference>
<dbReference type="AlphaFoldDB" id="A0A8H4RMV7"/>
<evidence type="ECO:0000256" key="5">
    <source>
        <dbReference type="ARBA" id="ARBA00034865"/>
    </source>
</evidence>
<dbReference type="Pfam" id="PF21711">
    <property type="entry name" value="DCTN5"/>
    <property type="match status" value="1"/>
</dbReference>
<evidence type="ECO:0000313" key="7">
    <source>
        <dbReference type="EMBL" id="KAF4632899.1"/>
    </source>
</evidence>
<evidence type="ECO:0000256" key="1">
    <source>
        <dbReference type="ARBA" id="ARBA00004245"/>
    </source>
</evidence>
<sequence>MPNTIAGTSNTAPEIEDCEAGSLAQNAEMLDSVKPASIAPEQARVVSNVETLPNELLCNILGFLDTPKPSASRLYDEPTFKVTDTEIADLKAASRVSKRWRRATIPMLFKHTRFIAADSQTHRPILNKQILPFLDFVQRNELRKVITSFTLLVHDKKIASDSDGEYRLSHFSNFWYSLFEIVDPVELLLVAPSAALGALTSCHVMLEDAWNFDCPCHYLRLQRSSASMHGPPSAVEGVQIEKHPTDSQIRDITEPIIENFSVDDIPELTDPTRDDSGGSTLAEGSSESPNSSSTYVSFEPWEYPRARASAVFDVRPWTSLLLNEGSFIRAYATYEYWQRQTPSILHDLVGADDPSHKPFISPTIRDMSYIGIFPISQHIQPFTRNLPRLDRLYMQIVPRNNILEIPEKMRQVEQEDLWMERNSCYALIMRELFNASPTKNYKYLREFESGDAADRDAWEMAVEYVKRSGRGWKIAGDGVFVRDARDVEPENPDGGEGGSDTGNKVSRRSQIIGTTNIILGGKTVIQAEVIIRGDLLRTLSSTNSDKSSGNPVAVAIGREGERDQKVLMMKRAFSHYPLKIADHVFVGPGSIIEAALIGTHVSVGSNCVIGKFAIIKDYVKILDGTVVPPNMVIPSFSVVGGRPGRVVGEVAEGEVDGFDLREMYRGIGNS</sequence>
<dbReference type="CDD" id="cd03359">
    <property type="entry name" value="LbH_Dynactin_5"/>
    <property type="match status" value="1"/>
</dbReference>
<dbReference type="Proteomes" id="UP000566819">
    <property type="component" value="Unassembled WGS sequence"/>
</dbReference>
<feature type="region of interest" description="Disordered" evidence="6">
    <location>
        <begin position="483"/>
        <end position="506"/>
    </location>
</feature>
<evidence type="ECO:0000256" key="2">
    <source>
        <dbReference type="ARBA" id="ARBA00022490"/>
    </source>
</evidence>
<keyword evidence="2" id="KW-0963">Cytoplasm</keyword>
<evidence type="ECO:0000313" key="8">
    <source>
        <dbReference type="Proteomes" id="UP000566819"/>
    </source>
</evidence>
<evidence type="ECO:0000256" key="3">
    <source>
        <dbReference type="ARBA" id="ARBA00023212"/>
    </source>
</evidence>
<organism evidence="7 8">
    <name type="scientific">Cudoniella acicularis</name>
    <dbReference type="NCBI Taxonomy" id="354080"/>
    <lineage>
        <taxon>Eukaryota</taxon>
        <taxon>Fungi</taxon>
        <taxon>Dikarya</taxon>
        <taxon>Ascomycota</taxon>
        <taxon>Pezizomycotina</taxon>
        <taxon>Leotiomycetes</taxon>
        <taxon>Helotiales</taxon>
        <taxon>Tricladiaceae</taxon>
        <taxon>Cudoniella</taxon>
    </lineage>
</organism>
<dbReference type="PANTHER" id="PTHR46126:SF1">
    <property type="entry name" value="DYNACTIN SUBUNIT 5"/>
    <property type="match status" value="1"/>
</dbReference>
<feature type="region of interest" description="Disordered" evidence="6">
    <location>
        <begin position="263"/>
        <end position="295"/>
    </location>
</feature>
<evidence type="ECO:0000256" key="6">
    <source>
        <dbReference type="SAM" id="MobiDB-lite"/>
    </source>
</evidence>
<reference evidence="7 8" key="1">
    <citation type="submission" date="2020-03" db="EMBL/GenBank/DDBJ databases">
        <title>Draft Genome Sequence of Cudoniella acicularis.</title>
        <authorList>
            <person name="Buettner E."/>
            <person name="Kellner H."/>
        </authorList>
    </citation>
    <scope>NUCLEOTIDE SEQUENCE [LARGE SCALE GENOMIC DNA]</scope>
    <source>
        <strain evidence="7 8">DSM 108380</strain>
    </source>
</reference>
<dbReference type="Gene3D" id="2.160.10.10">
    <property type="entry name" value="Hexapeptide repeat proteins"/>
    <property type="match status" value="1"/>
</dbReference>
<dbReference type="PANTHER" id="PTHR46126">
    <property type="entry name" value="DYNACTIN SUBUNIT 5"/>
    <property type="match status" value="1"/>
</dbReference>